<dbReference type="SUPFAM" id="SSF53474">
    <property type="entry name" value="alpha/beta-Hydrolases"/>
    <property type="match status" value="1"/>
</dbReference>
<dbReference type="PANTHER" id="PTHR33840:SF16">
    <property type="entry name" value="DUF2235 DOMAIN-CONTAINING PROTEIN"/>
    <property type="match status" value="1"/>
</dbReference>
<dbReference type="EMBL" id="CAJRGZ010000022">
    <property type="protein sequence ID" value="CAG5174104.1"/>
    <property type="molecule type" value="Genomic_DNA"/>
</dbReference>
<evidence type="ECO:0000259" key="1">
    <source>
        <dbReference type="Pfam" id="PF09994"/>
    </source>
</evidence>
<proteinExistence type="predicted"/>
<name>A0A8J2N1Q2_9PLEO</name>
<reference evidence="2" key="1">
    <citation type="submission" date="2021-05" db="EMBL/GenBank/DDBJ databases">
        <authorList>
            <person name="Stam R."/>
        </authorList>
    </citation>
    <scope>NUCLEOTIDE SEQUENCE</scope>
    <source>
        <strain evidence="2">CS162</strain>
    </source>
</reference>
<accession>A0A8J2N1Q2</accession>
<dbReference type="RefSeq" id="XP_043171295.1">
    <property type="nucleotide sequence ID" value="XM_043315360.1"/>
</dbReference>
<dbReference type="InterPro" id="IPR018712">
    <property type="entry name" value="Tle1-like_cat"/>
</dbReference>
<gene>
    <name evidence="2" type="ORF">ALTATR162_LOCUS7731</name>
</gene>
<evidence type="ECO:0000313" key="2">
    <source>
        <dbReference type="EMBL" id="CAG5174104.1"/>
    </source>
</evidence>
<dbReference type="AlphaFoldDB" id="A0A8J2N1Q2"/>
<feature type="domain" description="T6SS Phospholipase effector Tle1-like catalytic" evidence="1">
    <location>
        <begin position="18"/>
        <end position="341"/>
    </location>
</feature>
<dbReference type="OrthoDB" id="3057168at2759"/>
<protein>
    <recommendedName>
        <fullName evidence="1">T6SS Phospholipase effector Tle1-like catalytic domain-containing protein</fullName>
    </recommendedName>
</protein>
<sequence>MAKKTALPVLDDNKAWRRRLVICCDGTWQSSVSSKNNIPSNVTRLCRLIARVGADKDDVSKKFHQIVYYDSGIGTGNLSASEARRQGGTGAGLAENVIEAYNFIVQNYEPGDEIFCFGFSRGAYTARAVAGLVSDIGVIAPTSMQFFPELYRLYQTNEEGVEFRETEAWKWFTEGKLSKKGEEMEKIGIDVRKTGLDDLRLLTEVWEIRPHGELAVSEDSRKVKVVGVWDTVGSLGVPDVIGLNLASKRTKFGFHNVKLTENIEHAYQALALDERRRAFRPTLWYIPQDLVDDPDRPTPELKQVWFPGVHTNCGGGSQDAFGDMKGDSENISTATLCWMLQVISPHLTIDRHAFSLFMSQYTRWLFRIRYACTYHHESSFEKFVNKLPKLPTLSLGNDELKPPRRDPPHEHTNFDFSWGTGPLVDSYGGFYHFLGARARKPGHEEVEIYDAEKKAQKWTKLRDLGDTNEYIHPIAYYRSLVRGWDKHSPLKKKWNRDNWRSTRDDMMRFWWYMDGEQDTCAIPEWAMMPDGLGEEYNFERMWYNECEKTAKTVYNGAPVEDFGGKDFLEGLDGKIDFAFDDRPQNVWP</sequence>
<dbReference type="Pfam" id="PF09994">
    <property type="entry name" value="T6SS_Tle1-like_cat"/>
    <property type="match status" value="1"/>
</dbReference>
<dbReference type="Proteomes" id="UP000676310">
    <property type="component" value="Unassembled WGS sequence"/>
</dbReference>
<dbReference type="GeneID" id="67019764"/>
<dbReference type="InterPro" id="IPR029058">
    <property type="entry name" value="AB_hydrolase_fold"/>
</dbReference>
<evidence type="ECO:0000313" key="3">
    <source>
        <dbReference type="Proteomes" id="UP000676310"/>
    </source>
</evidence>
<comment type="caution">
    <text evidence="2">The sequence shown here is derived from an EMBL/GenBank/DDBJ whole genome shotgun (WGS) entry which is preliminary data.</text>
</comment>
<keyword evidence="3" id="KW-1185">Reference proteome</keyword>
<dbReference type="PANTHER" id="PTHR33840">
    <property type="match status" value="1"/>
</dbReference>
<organism evidence="2 3">
    <name type="scientific">Alternaria atra</name>
    <dbReference type="NCBI Taxonomy" id="119953"/>
    <lineage>
        <taxon>Eukaryota</taxon>
        <taxon>Fungi</taxon>
        <taxon>Dikarya</taxon>
        <taxon>Ascomycota</taxon>
        <taxon>Pezizomycotina</taxon>
        <taxon>Dothideomycetes</taxon>
        <taxon>Pleosporomycetidae</taxon>
        <taxon>Pleosporales</taxon>
        <taxon>Pleosporineae</taxon>
        <taxon>Pleosporaceae</taxon>
        <taxon>Alternaria</taxon>
        <taxon>Alternaria sect. Ulocladioides</taxon>
    </lineage>
</organism>